<reference evidence="6 7" key="1">
    <citation type="submission" date="2024-06" db="EMBL/GenBank/DDBJ databases">
        <title>The Natural Products Discovery Center: Release of the First 8490 Sequenced Strains for Exploring Actinobacteria Biosynthetic Diversity.</title>
        <authorList>
            <person name="Kalkreuter E."/>
            <person name="Kautsar S.A."/>
            <person name="Yang D."/>
            <person name="Bader C.D."/>
            <person name="Teijaro C.N."/>
            <person name="Fluegel L."/>
            <person name="Davis C.M."/>
            <person name="Simpson J.R."/>
            <person name="Lauterbach L."/>
            <person name="Steele A.D."/>
            <person name="Gui C."/>
            <person name="Meng S."/>
            <person name="Li G."/>
            <person name="Viehrig K."/>
            <person name="Ye F."/>
            <person name="Su P."/>
            <person name="Kiefer A.F."/>
            <person name="Nichols A."/>
            <person name="Cepeda A.J."/>
            <person name="Yan W."/>
            <person name="Fan B."/>
            <person name="Jiang Y."/>
            <person name="Adhikari A."/>
            <person name="Zheng C.-J."/>
            <person name="Schuster L."/>
            <person name="Cowan T.M."/>
            <person name="Smanski M.J."/>
            <person name="Chevrette M.G."/>
            <person name="De Carvalho L.P.S."/>
            <person name="Shen B."/>
        </authorList>
    </citation>
    <scope>NUCLEOTIDE SEQUENCE [LARGE SCALE GENOMIC DNA]</scope>
    <source>
        <strain evidence="6 7">NPDC046851</strain>
    </source>
</reference>
<proteinExistence type="predicted"/>
<organism evidence="6 7">
    <name type="scientific">Streptomyces neyagawaensis</name>
    <dbReference type="NCBI Taxonomy" id="42238"/>
    <lineage>
        <taxon>Bacteria</taxon>
        <taxon>Bacillati</taxon>
        <taxon>Actinomycetota</taxon>
        <taxon>Actinomycetes</taxon>
        <taxon>Kitasatosporales</taxon>
        <taxon>Streptomycetaceae</taxon>
        <taxon>Streptomyces</taxon>
    </lineage>
</organism>
<dbReference type="Proteomes" id="UP001551189">
    <property type="component" value="Unassembled WGS sequence"/>
</dbReference>
<keyword evidence="2" id="KW-0238">DNA-binding</keyword>
<dbReference type="PROSITE" id="PS51118">
    <property type="entry name" value="HTH_HXLR"/>
    <property type="match status" value="1"/>
</dbReference>
<dbReference type="Gene3D" id="1.10.10.10">
    <property type="entry name" value="Winged helix-like DNA-binding domain superfamily/Winged helix DNA-binding domain"/>
    <property type="match status" value="1"/>
</dbReference>
<evidence type="ECO:0000256" key="4">
    <source>
        <dbReference type="SAM" id="MobiDB-lite"/>
    </source>
</evidence>
<name>A0ABV3B1X1_9ACTN</name>
<dbReference type="InterPro" id="IPR002577">
    <property type="entry name" value="HTH_HxlR"/>
</dbReference>
<dbReference type="InterPro" id="IPR036388">
    <property type="entry name" value="WH-like_DNA-bd_sf"/>
</dbReference>
<gene>
    <name evidence="6" type="ORF">ABZ931_19850</name>
</gene>
<dbReference type="RefSeq" id="WP_359697102.1">
    <property type="nucleotide sequence ID" value="NZ_JBEYXT010000087.1"/>
</dbReference>
<evidence type="ECO:0000256" key="1">
    <source>
        <dbReference type="ARBA" id="ARBA00023015"/>
    </source>
</evidence>
<keyword evidence="3" id="KW-0804">Transcription</keyword>
<evidence type="ECO:0000313" key="6">
    <source>
        <dbReference type="EMBL" id="MEU6803244.1"/>
    </source>
</evidence>
<sequence>MAGDTDWVAAATTDPELACPTSAVIDIVFSRWTTPILWTLHTEGRQRFVELQRRIGTITPKVLTQRLRQLERDGLVVRTYHPEVPPRVEYEITDLGRSLAPLFAHLATWAAGNLDKVEQARHDFDAEPPRGAHSAPGRPSPSL</sequence>
<protein>
    <submittedName>
        <fullName evidence="6">Helix-turn-helix domain-containing protein</fullName>
    </submittedName>
</protein>
<comment type="caution">
    <text evidence="6">The sequence shown here is derived from an EMBL/GenBank/DDBJ whole genome shotgun (WGS) entry which is preliminary data.</text>
</comment>
<dbReference type="Pfam" id="PF01638">
    <property type="entry name" value="HxlR"/>
    <property type="match status" value="1"/>
</dbReference>
<dbReference type="PANTHER" id="PTHR33204">
    <property type="entry name" value="TRANSCRIPTIONAL REGULATOR, MARR FAMILY"/>
    <property type="match status" value="1"/>
</dbReference>
<feature type="region of interest" description="Disordered" evidence="4">
    <location>
        <begin position="124"/>
        <end position="143"/>
    </location>
</feature>
<keyword evidence="1" id="KW-0805">Transcription regulation</keyword>
<dbReference type="InterPro" id="IPR011991">
    <property type="entry name" value="ArsR-like_HTH"/>
</dbReference>
<evidence type="ECO:0000259" key="5">
    <source>
        <dbReference type="PROSITE" id="PS51118"/>
    </source>
</evidence>
<accession>A0ABV3B1X1</accession>
<dbReference type="SUPFAM" id="SSF46785">
    <property type="entry name" value="Winged helix' DNA-binding domain"/>
    <property type="match status" value="1"/>
</dbReference>
<evidence type="ECO:0000256" key="2">
    <source>
        <dbReference type="ARBA" id="ARBA00023125"/>
    </source>
</evidence>
<evidence type="ECO:0000256" key="3">
    <source>
        <dbReference type="ARBA" id="ARBA00023163"/>
    </source>
</evidence>
<keyword evidence="7" id="KW-1185">Reference proteome</keyword>
<evidence type="ECO:0000313" key="7">
    <source>
        <dbReference type="Proteomes" id="UP001551189"/>
    </source>
</evidence>
<dbReference type="CDD" id="cd00090">
    <property type="entry name" value="HTH_ARSR"/>
    <property type="match status" value="1"/>
</dbReference>
<dbReference type="EMBL" id="JBEYXT010000087">
    <property type="protein sequence ID" value="MEU6803244.1"/>
    <property type="molecule type" value="Genomic_DNA"/>
</dbReference>
<feature type="domain" description="HTH hxlR-type" evidence="5">
    <location>
        <begin position="19"/>
        <end position="118"/>
    </location>
</feature>
<dbReference type="InterPro" id="IPR036390">
    <property type="entry name" value="WH_DNA-bd_sf"/>
</dbReference>